<dbReference type="RefSeq" id="WP_132795540.1">
    <property type="nucleotide sequence ID" value="NZ_SLXM01000009.1"/>
</dbReference>
<keyword evidence="4" id="KW-1185">Reference proteome</keyword>
<dbReference type="InterPro" id="IPR050546">
    <property type="entry name" value="Glycosyl_Hydrlase_16"/>
</dbReference>
<comment type="similarity">
    <text evidence="1">Belongs to the glycosyl hydrolase 16 family.</text>
</comment>
<dbReference type="OrthoDB" id="9809583at2"/>
<evidence type="ECO:0000313" key="4">
    <source>
        <dbReference type="Proteomes" id="UP000294564"/>
    </source>
</evidence>
<evidence type="ECO:0000256" key="1">
    <source>
        <dbReference type="ARBA" id="ARBA00006865"/>
    </source>
</evidence>
<dbReference type="GO" id="GO:0005975">
    <property type="term" value="P:carbohydrate metabolic process"/>
    <property type="evidence" value="ECO:0007669"/>
    <property type="project" value="InterPro"/>
</dbReference>
<accession>A0A4R2NNL2</accession>
<sequence length="257" mass="29805">MKLIKLFSLFILLINFSCKMQEDKKLLFNQDFNHNSLNDSLWSYDLGDGCPNLCGWGNNELQLYSKENIAIRDGKLIISATKKDSSYYSGKIHTKDKFEFKYGTFEARAKLPKGHGLWPAIWMLGNDIDENAWPGCGEIDIMEHVGKEPNKIFASLHNASSFGNTINSKKVEIKNVQDEFHIYKMEWTEDHIRFFIDDNEIYTYAPENKDDKNWPYNKPFYLILNLAIGGNFGGPEVDNSIFPQEFIIDYIKVYSHQ</sequence>
<dbReference type="PANTHER" id="PTHR10963">
    <property type="entry name" value="GLYCOSYL HYDROLASE-RELATED"/>
    <property type="match status" value="1"/>
</dbReference>
<gene>
    <name evidence="3" type="ORF">EV195_1094</name>
</gene>
<dbReference type="Gene3D" id="2.60.120.200">
    <property type="match status" value="1"/>
</dbReference>
<name>A0A4R2NNL2_9FLAO</name>
<dbReference type="SUPFAM" id="SSF49899">
    <property type="entry name" value="Concanavalin A-like lectins/glucanases"/>
    <property type="match status" value="1"/>
</dbReference>
<feature type="domain" description="GH16" evidence="2">
    <location>
        <begin position="22"/>
        <end position="257"/>
    </location>
</feature>
<dbReference type="Pfam" id="PF00722">
    <property type="entry name" value="Glyco_hydro_16"/>
    <property type="match status" value="1"/>
</dbReference>
<organism evidence="3 4">
    <name type="scientific">Tenacibaculum skagerrakense</name>
    <dbReference type="NCBI Taxonomy" id="186571"/>
    <lineage>
        <taxon>Bacteria</taxon>
        <taxon>Pseudomonadati</taxon>
        <taxon>Bacteroidota</taxon>
        <taxon>Flavobacteriia</taxon>
        <taxon>Flavobacteriales</taxon>
        <taxon>Flavobacteriaceae</taxon>
        <taxon>Tenacibaculum</taxon>
    </lineage>
</organism>
<dbReference type="EMBL" id="SLXM01000009">
    <property type="protein sequence ID" value="TCP23280.1"/>
    <property type="molecule type" value="Genomic_DNA"/>
</dbReference>
<dbReference type="AlphaFoldDB" id="A0A4R2NNL2"/>
<reference evidence="3 4" key="1">
    <citation type="submission" date="2019-03" db="EMBL/GenBank/DDBJ databases">
        <title>Genomic Encyclopedia of Type Strains, Phase IV (KMG-IV): sequencing the most valuable type-strain genomes for metagenomic binning, comparative biology and taxonomic classification.</title>
        <authorList>
            <person name="Goeker M."/>
        </authorList>
    </citation>
    <scope>NUCLEOTIDE SEQUENCE [LARGE SCALE GENOMIC DNA]</scope>
    <source>
        <strain evidence="3 4">DSM 14836</strain>
    </source>
</reference>
<comment type="caution">
    <text evidence="3">The sequence shown here is derived from an EMBL/GenBank/DDBJ whole genome shotgun (WGS) entry which is preliminary data.</text>
</comment>
<keyword evidence="3" id="KW-0378">Hydrolase</keyword>
<protein>
    <submittedName>
        <fullName evidence="3">Glycosyl hydrolase family 16</fullName>
    </submittedName>
</protein>
<dbReference type="Proteomes" id="UP000294564">
    <property type="component" value="Unassembled WGS sequence"/>
</dbReference>
<evidence type="ECO:0000313" key="3">
    <source>
        <dbReference type="EMBL" id="TCP23280.1"/>
    </source>
</evidence>
<dbReference type="GO" id="GO:0004553">
    <property type="term" value="F:hydrolase activity, hydrolyzing O-glycosyl compounds"/>
    <property type="evidence" value="ECO:0007669"/>
    <property type="project" value="InterPro"/>
</dbReference>
<proteinExistence type="inferred from homology"/>
<dbReference type="PROSITE" id="PS51762">
    <property type="entry name" value="GH16_2"/>
    <property type="match status" value="1"/>
</dbReference>
<dbReference type="InterPro" id="IPR013320">
    <property type="entry name" value="ConA-like_dom_sf"/>
</dbReference>
<evidence type="ECO:0000259" key="2">
    <source>
        <dbReference type="PROSITE" id="PS51762"/>
    </source>
</evidence>
<dbReference type="CDD" id="cd08023">
    <property type="entry name" value="GH16_laminarinase_like"/>
    <property type="match status" value="1"/>
</dbReference>
<dbReference type="PANTHER" id="PTHR10963:SF55">
    <property type="entry name" value="GLYCOSIDE HYDROLASE FAMILY 16 PROTEIN"/>
    <property type="match status" value="1"/>
</dbReference>
<dbReference type="InterPro" id="IPR000757">
    <property type="entry name" value="Beta-glucanase-like"/>
</dbReference>